<keyword evidence="2" id="KW-1185">Reference proteome</keyword>
<dbReference type="EMBL" id="CP037867">
    <property type="protein sequence ID" value="QBM28809.1"/>
    <property type="molecule type" value="Genomic_DNA"/>
</dbReference>
<gene>
    <name evidence="1" type="ORF">HPF_14000</name>
</gene>
<reference evidence="1 2" key="1">
    <citation type="submission" date="2019-03" db="EMBL/GenBank/DDBJ databases">
        <authorList>
            <person name="Sebastian G."/>
            <person name="Baumann P."/>
            <person name="Ruckert C."/>
            <person name="Kalinowski J."/>
            <person name="Nebel B."/>
            <person name="Takors R."/>
            <person name="Blombach B."/>
        </authorList>
    </citation>
    <scope>NUCLEOTIDE SEQUENCE [LARGE SCALE GENOMIC DNA]</scope>
    <source>
        <strain evidence="1 2">DSM 1084</strain>
    </source>
</reference>
<protein>
    <submittedName>
        <fullName evidence="1">Uncharacterized protein</fullName>
    </submittedName>
</protein>
<organism evidence="1 2">
    <name type="scientific">Hydrogenophaga pseudoflava</name>
    <name type="common">Pseudomonas carboxydoflava</name>
    <dbReference type="NCBI Taxonomy" id="47421"/>
    <lineage>
        <taxon>Bacteria</taxon>
        <taxon>Pseudomonadati</taxon>
        <taxon>Pseudomonadota</taxon>
        <taxon>Betaproteobacteria</taxon>
        <taxon>Burkholderiales</taxon>
        <taxon>Comamonadaceae</taxon>
        <taxon>Hydrogenophaga</taxon>
    </lineage>
</organism>
<dbReference type="KEGG" id="hpse:HPF_14000"/>
<sequence>MVPLRRPTDDTPALTNAAAVGMRRKCQPGYDFIKAWVMLLELQPASVVQHELVLEPTEDEEPTRDRSRLTAIIVWLTDGKPLSPAEIDQLGMNRRSAYLDENAPMEVNT</sequence>
<dbReference type="AlphaFoldDB" id="A0A4P6X186"/>
<accession>A0A4P6X186</accession>
<evidence type="ECO:0000313" key="1">
    <source>
        <dbReference type="EMBL" id="QBM28809.1"/>
    </source>
</evidence>
<evidence type="ECO:0000313" key="2">
    <source>
        <dbReference type="Proteomes" id="UP000293912"/>
    </source>
</evidence>
<proteinExistence type="predicted"/>
<dbReference type="Proteomes" id="UP000293912">
    <property type="component" value="Chromosome"/>
</dbReference>
<name>A0A4P6X186_HYDPS</name>